<sequence>MHASCHYIRRLSSRTLGITHQRDVELIHVQPLEGLWTVRICFSISEACKTASTKWDRLASKNLRHHSLKTVVGRCTALAAMVGGAAMSGLDSRHAQWLADPSLTARQHNSRMRPFMTNATSNRLKIEDSYPSNLSSKRFGLAPTPHWHSSFENVTPKLTSQRRAAKGAKKATTRAHLCCCGKADHHR</sequence>
<dbReference type="KEGG" id="egl:EGR_03409"/>
<protein>
    <submittedName>
        <fullName evidence="1">Uncharacterized protein</fullName>
    </submittedName>
</protein>
<gene>
    <name evidence="1" type="ORF">EGR_03409</name>
</gene>
<accession>W6ULB4</accession>
<dbReference type="RefSeq" id="XP_024353059.1">
    <property type="nucleotide sequence ID" value="XM_024492658.1"/>
</dbReference>
<dbReference type="AlphaFoldDB" id="W6ULB4"/>
<proteinExistence type="predicted"/>
<name>W6ULB4_ECHGR</name>
<keyword evidence="2" id="KW-1185">Reference proteome</keyword>
<evidence type="ECO:0000313" key="1">
    <source>
        <dbReference type="EMBL" id="EUB61863.1"/>
    </source>
</evidence>
<organism evidence="1 2">
    <name type="scientific">Echinococcus granulosus</name>
    <name type="common">Hydatid tapeworm</name>
    <dbReference type="NCBI Taxonomy" id="6210"/>
    <lineage>
        <taxon>Eukaryota</taxon>
        <taxon>Metazoa</taxon>
        <taxon>Spiralia</taxon>
        <taxon>Lophotrochozoa</taxon>
        <taxon>Platyhelminthes</taxon>
        <taxon>Cestoda</taxon>
        <taxon>Eucestoda</taxon>
        <taxon>Cyclophyllidea</taxon>
        <taxon>Taeniidae</taxon>
        <taxon>Echinococcus</taxon>
        <taxon>Echinococcus granulosus group</taxon>
    </lineage>
</organism>
<dbReference type="Proteomes" id="UP000019149">
    <property type="component" value="Unassembled WGS sequence"/>
</dbReference>
<dbReference type="EMBL" id="APAU02000017">
    <property type="protein sequence ID" value="EUB61863.1"/>
    <property type="molecule type" value="Genomic_DNA"/>
</dbReference>
<evidence type="ECO:0000313" key="2">
    <source>
        <dbReference type="Proteomes" id="UP000019149"/>
    </source>
</evidence>
<dbReference type="GeneID" id="36339124"/>
<comment type="caution">
    <text evidence="1">The sequence shown here is derived from an EMBL/GenBank/DDBJ whole genome shotgun (WGS) entry which is preliminary data.</text>
</comment>
<dbReference type="CTD" id="36339124"/>
<reference evidence="1 2" key="1">
    <citation type="journal article" date="2013" name="Nat. Genet.">
        <title>The genome of the hydatid tapeworm Echinococcus granulosus.</title>
        <authorList>
            <person name="Zheng H."/>
            <person name="Zhang W."/>
            <person name="Zhang L."/>
            <person name="Zhang Z."/>
            <person name="Li J."/>
            <person name="Lu G."/>
            <person name="Zhu Y."/>
            <person name="Wang Y."/>
            <person name="Huang Y."/>
            <person name="Liu J."/>
            <person name="Kang H."/>
            <person name="Chen J."/>
            <person name="Wang L."/>
            <person name="Chen A."/>
            <person name="Yu S."/>
            <person name="Gao Z."/>
            <person name="Jin L."/>
            <person name="Gu W."/>
            <person name="Wang Z."/>
            <person name="Zhao L."/>
            <person name="Shi B."/>
            <person name="Wen H."/>
            <person name="Lin R."/>
            <person name="Jones M.K."/>
            <person name="Brejova B."/>
            <person name="Vinar T."/>
            <person name="Zhao G."/>
            <person name="McManus D.P."/>
            <person name="Chen Z."/>
            <person name="Zhou Y."/>
            <person name="Wang S."/>
        </authorList>
    </citation>
    <scope>NUCLEOTIDE SEQUENCE [LARGE SCALE GENOMIC DNA]</scope>
</reference>